<keyword evidence="1" id="KW-1133">Transmembrane helix</keyword>
<evidence type="ECO:0000256" key="1">
    <source>
        <dbReference type="SAM" id="Phobius"/>
    </source>
</evidence>
<feature type="transmembrane region" description="Helical" evidence="1">
    <location>
        <begin position="98"/>
        <end position="120"/>
    </location>
</feature>
<dbReference type="Proteomes" id="UP000828390">
    <property type="component" value="Unassembled WGS sequence"/>
</dbReference>
<reference evidence="3" key="1">
    <citation type="journal article" date="2019" name="bioRxiv">
        <title>The Genome of the Zebra Mussel, Dreissena polymorpha: A Resource for Invasive Species Research.</title>
        <authorList>
            <person name="McCartney M.A."/>
            <person name="Auch B."/>
            <person name="Kono T."/>
            <person name="Mallez S."/>
            <person name="Zhang Y."/>
            <person name="Obille A."/>
            <person name="Becker A."/>
            <person name="Abrahante J.E."/>
            <person name="Garbe J."/>
            <person name="Badalamenti J.P."/>
            <person name="Herman A."/>
            <person name="Mangelson H."/>
            <person name="Liachko I."/>
            <person name="Sullivan S."/>
            <person name="Sone E.D."/>
            <person name="Koren S."/>
            <person name="Silverstein K.A.T."/>
            <person name="Beckman K.B."/>
            <person name="Gohl D.M."/>
        </authorList>
    </citation>
    <scope>NUCLEOTIDE SEQUENCE</scope>
    <source>
        <strain evidence="3">Duluth1</strain>
        <tissue evidence="3">Whole animal</tissue>
    </source>
</reference>
<name>A0A9D4QTF2_DREPO</name>
<keyword evidence="4" id="KW-1185">Reference proteome</keyword>
<evidence type="ECO:0000313" key="4">
    <source>
        <dbReference type="Proteomes" id="UP000828390"/>
    </source>
</evidence>
<keyword evidence="2" id="KW-0732">Signal</keyword>
<dbReference type="AlphaFoldDB" id="A0A9D4QTF2"/>
<dbReference type="EMBL" id="JAIWYP010000004">
    <property type="protein sequence ID" value="KAH3842789.1"/>
    <property type="molecule type" value="Genomic_DNA"/>
</dbReference>
<feature type="chain" id="PRO_5039335561" evidence="2">
    <location>
        <begin position="34"/>
        <end position="158"/>
    </location>
</feature>
<evidence type="ECO:0000313" key="3">
    <source>
        <dbReference type="EMBL" id="KAH3842789.1"/>
    </source>
</evidence>
<accession>A0A9D4QTF2</accession>
<proteinExistence type="predicted"/>
<sequence>MCQIRTAMLTMRGYSAFCAILFVIIVTFDGSHGYQCCTSYTDPSWEFHSSQLCEHYCCWNLGIDVSHLKVCCDEQWRQVPSTDRDQDSCTTDWISDHIWVPIVMIAIVITLGVLLTWCCCRRCRRNQGVIIQYGLPQSTIIVAQQQNTNVMHAGYDQR</sequence>
<protein>
    <submittedName>
        <fullName evidence="3">Uncharacterized protein</fullName>
    </submittedName>
</protein>
<feature type="signal peptide" evidence="2">
    <location>
        <begin position="1"/>
        <end position="33"/>
    </location>
</feature>
<reference evidence="3" key="2">
    <citation type="submission" date="2020-11" db="EMBL/GenBank/DDBJ databases">
        <authorList>
            <person name="McCartney M.A."/>
            <person name="Auch B."/>
            <person name="Kono T."/>
            <person name="Mallez S."/>
            <person name="Becker A."/>
            <person name="Gohl D.M."/>
            <person name="Silverstein K.A.T."/>
            <person name="Koren S."/>
            <person name="Bechman K.B."/>
            <person name="Herman A."/>
            <person name="Abrahante J.E."/>
            <person name="Garbe J."/>
        </authorList>
    </citation>
    <scope>NUCLEOTIDE SEQUENCE</scope>
    <source>
        <strain evidence="3">Duluth1</strain>
        <tissue evidence="3">Whole animal</tissue>
    </source>
</reference>
<evidence type="ECO:0000256" key="2">
    <source>
        <dbReference type="SAM" id="SignalP"/>
    </source>
</evidence>
<keyword evidence="1" id="KW-0472">Membrane</keyword>
<comment type="caution">
    <text evidence="3">The sequence shown here is derived from an EMBL/GenBank/DDBJ whole genome shotgun (WGS) entry which is preliminary data.</text>
</comment>
<organism evidence="3 4">
    <name type="scientific">Dreissena polymorpha</name>
    <name type="common">Zebra mussel</name>
    <name type="synonym">Mytilus polymorpha</name>
    <dbReference type="NCBI Taxonomy" id="45954"/>
    <lineage>
        <taxon>Eukaryota</taxon>
        <taxon>Metazoa</taxon>
        <taxon>Spiralia</taxon>
        <taxon>Lophotrochozoa</taxon>
        <taxon>Mollusca</taxon>
        <taxon>Bivalvia</taxon>
        <taxon>Autobranchia</taxon>
        <taxon>Heteroconchia</taxon>
        <taxon>Euheterodonta</taxon>
        <taxon>Imparidentia</taxon>
        <taxon>Neoheterodontei</taxon>
        <taxon>Myida</taxon>
        <taxon>Dreissenoidea</taxon>
        <taxon>Dreissenidae</taxon>
        <taxon>Dreissena</taxon>
    </lineage>
</organism>
<gene>
    <name evidence="3" type="ORF">DPMN_116293</name>
</gene>
<keyword evidence="1" id="KW-0812">Transmembrane</keyword>